<name>I7MFI6_TETTS</name>
<dbReference type="InterPro" id="IPR002625">
    <property type="entry name" value="Smr_dom"/>
</dbReference>
<gene>
    <name evidence="5" type="ORF">TTHERM_00760380</name>
</gene>
<dbReference type="GeneID" id="7825035"/>
<dbReference type="RefSeq" id="XP_001031654.1">
    <property type="nucleotide sequence ID" value="XM_001031654.1"/>
</dbReference>
<evidence type="ECO:0000259" key="4">
    <source>
        <dbReference type="PROSITE" id="PS51140"/>
    </source>
</evidence>
<dbReference type="Pfam" id="PF01713">
    <property type="entry name" value="Smr"/>
    <property type="match status" value="1"/>
</dbReference>
<dbReference type="SUPFAM" id="SSF160443">
    <property type="entry name" value="SMR domain-like"/>
    <property type="match status" value="1"/>
</dbReference>
<accession>I7MFI6</accession>
<protein>
    <submittedName>
        <fullName evidence="5">Smr domain protein</fullName>
    </submittedName>
</protein>
<dbReference type="Gene3D" id="1.10.8.10">
    <property type="entry name" value="DNA helicase RuvA subunit, C-terminal domain"/>
    <property type="match status" value="2"/>
</dbReference>
<dbReference type="PANTHER" id="PTHR46535:SF1">
    <property type="entry name" value="NEDD4-BINDING PROTEIN 2"/>
    <property type="match status" value="1"/>
</dbReference>
<feature type="region of interest" description="Disordered" evidence="2">
    <location>
        <begin position="1"/>
        <end position="47"/>
    </location>
</feature>
<reference evidence="6" key="1">
    <citation type="journal article" date="2006" name="PLoS Biol.">
        <title>Macronuclear genome sequence of the ciliate Tetrahymena thermophila, a model eukaryote.</title>
        <authorList>
            <person name="Eisen J.A."/>
            <person name="Coyne R.S."/>
            <person name="Wu M."/>
            <person name="Wu D."/>
            <person name="Thiagarajan M."/>
            <person name="Wortman J.R."/>
            <person name="Badger J.H."/>
            <person name="Ren Q."/>
            <person name="Amedeo P."/>
            <person name="Jones K.M."/>
            <person name="Tallon L.J."/>
            <person name="Delcher A.L."/>
            <person name="Salzberg S.L."/>
            <person name="Silva J.C."/>
            <person name="Haas B.J."/>
            <person name="Majoros W.H."/>
            <person name="Farzad M."/>
            <person name="Carlton J.M."/>
            <person name="Smith R.K. Jr."/>
            <person name="Garg J."/>
            <person name="Pearlman R.E."/>
            <person name="Karrer K.M."/>
            <person name="Sun L."/>
            <person name="Manning G."/>
            <person name="Elde N.C."/>
            <person name="Turkewitz A.P."/>
            <person name="Asai D.J."/>
            <person name="Wilkes D.E."/>
            <person name="Wang Y."/>
            <person name="Cai H."/>
            <person name="Collins K."/>
            <person name="Stewart B.A."/>
            <person name="Lee S.R."/>
            <person name="Wilamowska K."/>
            <person name="Weinberg Z."/>
            <person name="Ruzzo W.L."/>
            <person name="Wloga D."/>
            <person name="Gaertig J."/>
            <person name="Frankel J."/>
            <person name="Tsao C.-C."/>
            <person name="Gorovsky M.A."/>
            <person name="Keeling P.J."/>
            <person name="Waller R.F."/>
            <person name="Patron N.J."/>
            <person name="Cherry J.M."/>
            <person name="Stover N.A."/>
            <person name="Krieger C.J."/>
            <person name="del Toro C."/>
            <person name="Ryder H.F."/>
            <person name="Williamson S.C."/>
            <person name="Barbeau R.A."/>
            <person name="Hamilton E.P."/>
            <person name="Orias E."/>
        </authorList>
    </citation>
    <scope>NUCLEOTIDE SEQUENCE [LARGE SCALE GENOMIC DNA]</scope>
    <source>
        <strain evidence="6">SB210</strain>
    </source>
</reference>
<dbReference type="GO" id="GO:0004519">
    <property type="term" value="F:endonuclease activity"/>
    <property type="evidence" value="ECO:0007669"/>
    <property type="project" value="TreeGrafter"/>
</dbReference>
<dbReference type="AlphaFoldDB" id="I7MFI6"/>
<dbReference type="KEGG" id="tet:TTHERM_00760380"/>
<dbReference type="PANTHER" id="PTHR46535">
    <property type="entry name" value="NEDD4-BINDING PROTEIN 2"/>
    <property type="match status" value="1"/>
</dbReference>
<dbReference type="InParanoid" id="I7MFI6"/>
<keyword evidence="6" id="KW-1185">Reference proteome</keyword>
<dbReference type="InterPro" id="IPR003892">
    <property type="entry name" value="CUE"/>
</dbReference>
<dbReference type="SUPFAM" id="SSF46934">
    <property type="entry name" value="UBA-like"/>
    <property type="match status" value="2"/>
</dbReference>
<dbReference type="PROSITE" id="PS50828">
    <property type="entry name" value="SMR"/>
    <property type="match status" value="1"/>
</dbReference>
<dbReference type="GO" id="GO:0005634">
    <property type="term" value="C:nucleus"/>
    <property type="evidence" value="ECO:0007669"/>
    <property type="project" value="TreeGrafter"/>
</dbReference>
<dbReference type="Pfam" id="PF02845">
    <property type="entry name" value="CUE"/>
    <property type="match status" value="1"/>
</dbReference>
<feature type="region of interest" description="Disordered" evidence="2">
    <location>
        <begin position="122"/>
        <end position="178"/>
    </location>
</feature>
<dbReference type="Proteomes" id="UP000009168">
    <property type="component" value="Unassembled WGS sequence"/>
</dbReference>
<feature type="compositionally biased region" description="Polar residues" evidence="2">
    <location>
        <begin position="142"/>
        <end position="157"/>
    </location>
</feature>
<dbReference type="STRING" id="312017.I7MFI6"/>
<dbReference type="GO" id="GO:0043130">
    <property type="term" value="F:ubiquitin binding"/>
    <property type="evidence" value="ECO:0007669"/>
    <property type="project" value="InterPro"/>
</dbReference>
<feature type="domain" description="CUE" evidence="4">
    <location>
        <begin position="181"/>
        <end position="223"/>
    </location>
</feature>
<evidence type="ECO:0000313" key="5">
    <source>
        <dbReference type="EMBL" id="EAR83991.1"/>
    </source>
</evidence>
<keyword evidence="1" id="KW-0175">Coiled coil</keyword>
<evidence type="ECO:0000256" key="2">
    <source>
        <dbReference type="SAM" id="MobiDB-lite"/>
    </source>
</evidence>
<dbReference type="InterPro" id="IPR009060">
    <property type="entry name" value="UBA-like_sf"/>
</dbReference>
<evidence type="ECO:0000256" key="1">
    <source>
        <dbReference type="SAM" id="Coils"/>
    </source>
</evidence>
<dbReference type="EMBL" id="GG662440">
    <property type="protein sequence ID" value="EAR83991.1"/>
    <property type="molecule type" value="Genomic_DNA"/>
</dbReference>
<organism evidence="5 6">
    <name type="scientific">Tetrahymena thermophila (strain SB210)</name>
    <dbReference type="NCBI Taxonomy" id="312017"/>
    <lineage>
        <taxon>Eukaryota</taxon>
        <taxon>Sar</taxon>
        <taxon>Alveolata</taxon>
        <taxon>Ciliophora</taxon>
        <taxon>Intramacronucleata</taxon>
        <taxon>Oligohymenophorea</taxon>
        <taxon>Hymenostomatida</taxon>
        <taxon>Tetrahymenina</taxon>
        <taxon>Tetrahymenidae</taxon>
        <taxon>Tetrahymena</taxon>
    </lineage>
</organism>
<sequence>MSGAEDIVDVYQKKPKQTDSKGNKGQRKLQNQNKNNDSNMNKKDQLEKQEIIQKFYQNGNEQDSPSKCEVQNVEEQKLDFELKIPQIQQIFGEQFTKKQIKNALRDHNMNLDQTIDSLLSKNSNQNSQKSQSNDNSGKKLASKNNLSSDGQLNLYQTDSEDKSLKLSQNSSDKDSAYKIQQNQQKINEVKDLFQNLNDELVQEALEMHNGDVPQTIDYLLDEDNRKSLELCIQDHKQNIGAVGDQLEQIICDIVDEEQEDEFDLMMEIQNKENDIDDLNIEEDLYISNIKKSMSKEEQQDPQIQKILKESLFYAKQYEILSKFNSNQNSSSSHQKKQRDTQIELKKNRSQNYKLDLEYFKEQYIKENSKKAKNQFEINMSDFPSIVKQESGPQGNIIKQLNNQKKLEYNPNKNEWNQTVFQNEGISYFGQQLLEDLSSKFPHVSRDVLIDIFKDLNENSEATEQFLINQFGKSNIKREIIIKKKPIQKQNEEEDEEIDQDEILDQKIQNFQKKYGQKSFKEVREEIQNIYKYNKAYQFAERNCDTKAKFSLNKYFQDSRASLFDLQQYSKALCLREVRSQNPIQKIDLHGFYAEEALDVLKDQILYMIDLARSNQQSRLKISNNYIQLEIVTGRGSHSVGNVSVLKPRVIQFLKLAKYNYRAEEGKIMARIPY</sequence>
<dbReference type="Gene3D" id="3.30.1370.110">
    <property type="match status" value="1"/>
</dbReference>
<proteinExistence type="predicted"/>
<feature type="coiled-coil region" evidence="1">
    <location>
        <begin position="179"/>
        <end position="206"/>
    </location>
</feature>
<evidence type="ECO:0000259" key="3">
    <source>
        <dbReference type="PROSITE" id="PS50828"/>
    </source>
</evidence>
<dbReference type="CDD" id="cd14279">
    <property type="entry name" value="CUE"/>
    <property type="match status" value="2"/>
</dbReference>
<feature type="domain" description="Smr" evidence="3">
    <location>
        <begin position="586"/>
        <end position="672"/>
    </location>
</feature>
<feature type="compositionally biased region" description="Low complexity" evidence="2">
    <location>
        <begin position="30"/>
        <end position="39"/>
    </location>
</feature>
<feature type="compositionally biased region" description="Low complexity" evidence="2">
    <location>
        <begin position="122"/>
        <end position="135"/>
    </location>
</feature>
<dbReference type="HOGENOM" id="CLU_408569_0_0_1"/>
<feature type="compositionally biased region" description="Basic and acidic residues" evidence="2">
    <location>
        <begin position="337"/>
        <end position="346"/>
    </location>
</feature>
<dbReference type="PROSITE" id="PS51140">
    <property type="entry name" value="CUE"/>
    <property type="match status" value="1"/>
</dbReference>
<dbReference type="InterPro" id="IPR052772">
    <property type="entry name" value="Endo/PolyKinase_Domain-Protein"/>
</dbReference>
<dbReference type="SMART" id="SM00463">
    <property type="entry name" value="SMR"/>
    <property type="match status" value="1"/>
</dbReference>
<feature type="region of interest" description="Disordered" evidence="2">
    <location>
        <begin position="324"/>
        <end position="346"/>
    </location>
</feature>
<evidence type="ECO:0000313" key="6">
    <source>
        <dbReference type="Proteomes" id="UP000009168"/>
    </source>
</evidence>
<dbReference type="OrthoDB" id="3231855at2759"/>
<dbReference type="OMA" id="MEYAQKE"/>
<dbReference type="SMART" id="SM00546">
    <property type="entry name" value="CUE"/>
    <property type="match status" value="2"/>
</dbReference>
<dbReference type="InterPro" id="IPR036063">
    <property type="entry name" value="Smr_dom_sf"/>
</dbReference>